<evidence type="ECO:0000313" key="2">
    <source>
        <dbReference type="EMBL" id="CAB4004117.1"/>
    </source>
</evidence>
<feature type="region of interest" description="Disordered" evidence="1">
    <location>
        <begin position="101"/>
        <end position="133"/>
    </location>
</feature>
<keyword evidence="3" id="KW-1185">Reference proteome</keyword>
<accession>A0A7D9IFL1</accession>
<feature type="compositionally biased region" description="Acidic residues" evidence="1">
    <location>
        <begin position="124"/>
        <end position="133"/>
    </location>
</feature>
<dbReference type="EMBL" id="CACRXK020004813">
    <property type="protein sequence ID" value="CAB4004117.1"/>
    <property type="molecule type" value="Genomic_DNA"/>
</dbReference>
<dbReference type="Proteomes" id="UP001152795">
    <property type="component" value="Unassembled WGS sequence"/>
</dbReference>
<gene>
    <name evidence="2" type="ORF">PACLA_8A062592</name>
</gene>
<evidence type="ECO:0000313" key="3">
    <source>
        <dbReference type="Proteomes" id="UP001152795"/>
    </source>
</evidence>
<dbReference type="AlphaFoldDB" id="A0A7D9IFL1"/>
<evidence type="ECO:0000256" key="1">
    <source>
        <dbReference type="SAM" id="MobiDB-lite"/>
    </source>
</evidence>
<reference evidence="2" key="1">
    <citation type="submission" date="2020-04" db="EMBL/GenBank/DDBJ databases">
        <authorList>
            <person name="Alioto T."/>
            <person name="Alioto T."/>
            <person name="Gomez Garrido J."/>
        </authorList>
    </citation>
    <scope>NUCLEOTIDE SEQUENCE</scope>
    <source>
        <strain evidence="2">A484AB</strain>
    </source>
</reference>
<name>A0A7D9IFL1_PARCT</name>
<organism evidence="2 3">
    <name type="scientific">Paramuricea clavata</name>
    <name type="common">Red gorgonian</name>
    <name type="synonym">Violescent sea-whip</name>
    <dbReference type="NCBI Taxonomy" id="317549"/>
    <lineage>
        <taxon>Eukaryota</taxon>
        <taxon>Metazoa</taxon>
        <taxon>Cnidaria</taxon>
        <taxon>Anthozoa</taxon>
        <taxon>Octocorallia</taxon>
        <taxon>Malacalcyonacea</taxon>
        <taxon>Plexauridae</taxon>
        <taxon>Paramuricea</taxon>
    </lineage>
</organism>
<proteinExistence type="predicted"/>
<protein>
    <submittedName>
        <fullName evidence="2">Uncharacterized protein</fullName>
    </submittedName>
</protein>
<sequence>MSTQDRLTIVRSIDLKSESSVTTNDGIDSWVLLAQEVENDQSYPQPDTELPTVTATSTAMSECQNCANHKTKFGRLHESYRKLKYRHRKLRKEARQLPQLCNFQKSENKNSNSSEDCQQTAIQEEVETDSDEIISDDENEKVGVYERDEDWVAMEEEINEEDYVTASEDEQMNETSKCDIRVEPEKIALQKLPKWFHLEEPASHNGNLSCWKYVVKLCNIDGRCIDQQGTARFQAFWYAGL</sequence>
<comment type="caution">
    <text evidence="2">The sequence shown here is derived from an EMBL/GenBank/DDBJ whole genome shotgun (WGS) entry which is preliminary data.</text>
</comment>